<evidence type="ECO:0000256" key="4">
    <source>
        <dbReference type="ARBA" id="ARBA00023002"/>
    </source>
</evidence>
<dbReference type="Pfam" id="PF00890">
    <property type="entry name" value="FAD_binding_2"/>
    <property type="match status" value="1"/>
</dbReference>
<dbReference type="PANTHER" id="PTHR46056">
    <property type="entry name" value="LONG-CHAIN-ALCOHOL OXIDASE"/>
    <property type="match status" value="1"/>
</dbReference>
<dbReference type="GO" id="GO:0050660">
    <property type="term" value="F:flavin adenine dinucleotide binding"/>
    <property type="evidence" value="ECO:0007669"/>
    <property type="project" value="InterPro"/>
</dbReference>
<keyword evidence="4" id="KW-0560">Oxidoreductase</keyword>
<gene>
    <name evidence="9" type="ORF">CWE11_03230</name>
</gene>
<proteinExistence type="inferred from homology"/>
<dbReference type="SUPFAM" id="SSF51905">
    <property type="entry name" value="FAD/NAD(P)-binding domain"/>
    <property type="match status" value="1"/>
</dbReference>
<sequence>MTQSLYPAGIARGWRVLDGRSSMPSEVFDVIVVGSGAGGATAAEVLATRGLRVLIIEEGGLRDAGDFRNDELKAYAQLYQEGALRTTEDGGISILQGRTVGGSTTVNWTTSFRTPDSTLAHWHDQHALSEATPAHLAPFFERIEKKLGIAPWVAAPNENNAVIQRGCEALGWHWEAMQRNVRGCWNLGYCGTGCPTNAKQSMLVTSIPNALEHGATLLHHTRALRLEWSGTQVSGVVCQPMKTSLDASEGSSKTIRARHIVLSGGAIQSPAVLLRSRVPDPFQTLGKRTYLHPVCMNMAFFDQPIDGFYGAPQSIYSDEFNAIPSTGYGFKIEVAPMQPSIVSALMGSYGSEHTERMRQLPQANLMLALLRDGFASDDPGGTVKLRKNGDPVLNYPLRAALWNTVRTACERMADIQFAAGARTVMPVHALGQPCESPAAFREHLATLPMRIFDMRLSSAHVMGGCRMHPRPEHGVVTPKGRHHQLENLSVFDGSIFPSSIGANPQLSIYAWALKLSEELAETLAPSVSPV</sequence>
<organism evidence="9 10">
    <name type="scientific">Aliidiomarina sanyensis</name>
    <dbReference type="NCBI Taxonomy" id="1249555"/>
    <lineage>
        <taxon>Bacteria</taxon>
        <taxon>Pseudomonadati</taxon>
        <taxon>Pseudomonadota</taxon>
        <taxon>Gammaproteobacteria</taxon>
        <taxon>Alteromonadales</taxon>
        <taxon>Idiomarinaceae</taxon>
        <taxon>Aliidiomarina</taxon>
    </lineage>
</organism>
<comment type="similarity">
    <text evidence="1">Belongs to the GMC oxidoreductase family.</text>
</comment>
<accession>A0A432WPT3</accession>
<dbReference type="RefSeq" id="WP_126776161.1">
    <property type="nucleotide sequence ID" value="NZ_PIPM01000002.1"/>
</dbReference>
<reference evidence="9 10" key="1">
    <citation type="journal article" date="2011" name="Front. Microbiol.">
        <title>Genomic signatures of strain selection and enhancement in Bacillus atrophaeus var. globigii, a historical biowarfare simulant.</title>
        <authorList>
            <person name="Gibbons H.S."/>
            <person name="Broomall S.M."/>
            <person name="McNew L.A."/>
            <person name="Daligault H."/>
            <person name="Chapman C."/>
            <person name="Bruce D."/>
            <person name="Karavis M."/>
            <person name="Krepps M."/>
            <person name="McGregor P.A."/>
            <person name="Hong C."/>
            <person name="Park K.H."/>
            <person name="Akmal A."/>
            <person name="Feldman A."/>
            <person name="Lin J.S."/>
            <person name="Chang W.E."/>
            <person name="Higgs B.W."/>
            <person name="Demirev P."/>
            <person name="Lindquist J."/>
            <person name="Liem A."/>
            <person name="Fochler E."/>
            <person name="Read T.D."/>
            <person name="Tapia R."/>
            <person name="Johnson S."/>
            <person name="Bishop-Lilly K.A."/>
            <person name="Detter C."/>
            <person name="Han C."/>
            <person name="Sozhamannan S."/>
            <person name="Rosenzweig C.N."/>
            <person name="Skowronski E.W."/>
        </authorList>
    </citation>
    <scope>NUCLEOTIDE SEQUENCE [LARGE SCALE GENOMIC DNA]</scope>
    <source>
        <strain evidence="9 10">GYP-17</strain>
    </source>
</reference>
<keyword evidence="3 5" id="KW-0274">FAD</keyword>
<dbReference type="OrthoDB" id="9787779at2"/>
<dbReference type="Proteomes" id="UP000288405">
    <property type="component" value="Unassembled WGS sequence"/>
</dbReference>
<comment type="caution">
    <text evidence="9">The sequence shown here is derived from an EMBL/GenBank/DDBJ whole genome shotgun (WGS) entry which is preliminary data.</text>
</comment>
<dbReference type="PANTHER" id="PTHR46056:SF12">
    <property type="entry name" value="LONG-CHAIN-ALCOHOL OXIDASE"/>
    <property type="match status" value="1"/>
</dbReference>
<keyword evidence="10" id="KW-1185">Reference proteome</keyword>
<dbReference type="InterPro" id="IPR000172">
    <property type="entry name" value="GMC_OxRdtase_N"/>
</dbReference>
<name>A0A432WPT3_9GAMM</name>
<comment type="cofactor">
    <cofactor evidence="5">
        <name>FAD</name>
        <dbReference type="ChEBI" id="CHEBI:57692"/>
    </cofactor>
</comment>
<evidence type="ECO:0000256" key="2">
    <source>
        <dbReference type="ARBA" id="ARBA00022630"/>
    </source>
</evidence>
<dbReference type="InterPro" id="IPR007867">
    <property type="entry name" value="GMC_OxRtase_C"/>
</dbReference>
<evidence type="ECO:0000256" key="5">
    <source>
        <dbReference type="PIRSR" id="PIRSR000137-2"/>
    </source>
</evidence>
<dbReference type="InterPro" id="IPR003953">
    <property type="entry name" value="FAD-dep_OxRdtase_2_FAD-bd"/>
</dbReference>
<dbReference type="Gene3D" id="3.50.50.60">
    <property type="entry name" value="FAD/NAD(P)-binding domain"/>
    <property type="match status" value="2"/>
</dbReference>
<feature type="domain" description="Glucose-methanol-choline oxidoreductase C-terminal" evidence="8">
    <location>
        <begin position="381"/>
        <end position="512"/>
    </location>
</feature>
<evidence type="ECO:0000259" key="6">
    <source>
        <dbReference type="Pfam" id="PF00732"/>
    </source>
</evidence>
<dbReference type="AlphaFoldDB" id="A0A432WPT3"/>
<evidence type="ECO:0000259" key="8">
    <source>
        <dbReference type="Pfam" id="PF05199"/>
    </source>
</evidence>
<dbReference type="PIRSF" id="PIRSF000137">
    <property type="entry name" value="Alcohol_oxidase"/>
    <property type="match status" value="1"/>
</dbReference>
<dbReference type="InterPro" id="IPR036188">
    <property type="entry name" value="FAD/NAD-bd_sf"/>
</dbReference>
<feature type="binding site" evidence="5">
    <location>
        <position position="493"/>
    </location>
    <ligand>
        <name>FAD</name>
        <dbReference type="ChEBI" id="CHEBI:57692"/>
    </ligand>
</feature>
<feature type="domain" description="Glucose-methanol-choline oxidoreductase N-terminal" evidence="6">
    <location>
        <begin position="75"/>
        <end position="294"/>
    </location>
</feature>
<feature type="domain" description="FAD-dependent oxidoreductase 2 FAD-binding" evidence="7">
    <location>
        <begin position="29"/>
        <end position="60"/>
    </location>
</feature>
<dbReference type="InterPro" id="IPR012132">
    <property type="entry name" value="GMC_OxRdtase"/>
</dbReference>
<dbReference type="EMBL" id="PIPM01000002">
    <property type="protein sequence ID" value="RUO35785.1"/>
    <property type="molecule type" value="Genomic_DNA"/>
</dbReference>
<evidence type="ECO:0000256" key="3">
    <source>
        <dbReference type="ARBA" id="ARBA00022827"/>
    </source>
</evidence>
<evidence type="ECO:0000313" key="9">
    <source>
        <dbReference type="EMBL" id="RUO35785.1"/>
    </source>
</evidence>
<dbReference type="Pfam" id="PF05199">
    <property type="entry name" value="GMC_oxred_C"/>
    <property type="match status" value="1"/>
</dbReference>
<keyword evidence="2" id="KW-0285">Flavoprotein</keyword>
<dbReference type="Pfam" id="PF00732">
    <property type="entry name" value="GMC_oxred_N"/>
    <property type="match status" value="1"/>
</dbReference>
<feature type="binding site" evidence="5">
    <location>
        <begin position="504"/>
        <end position="505"/>
    </location>
    <ligand>
        <name>FAD</name>
        <dbReference type="ChEBI" id="CHEBI:57692"/>
    </ligand>
</feature>
<protein>
    <submittedName>
        <fullName evidence="9">GMC family oxidoreductase</fullName>
    </submittedName>
</protein>
<evidence type="ECO:0000256" key="1">
    <source>
        <dbReference type="ARBA" id="ARBA00010790"/>
    </source>
</evidence>
<dbReference type="GO" id="GO:0016614">
    <property type="term" value="F:oxidoreductase activity, acting on CH-OH group of donors"/>
    <property type="evidence" value="ECO:0007669"/>
    <property type="project" value="InterPro"/>
</dbReference>
<evidence type="ECO:0000259" key="7">
    <source>
        <dbReference type="Pfam" id="PF00890"/>
    </source>
</evidence>
<evidence type="ECO:0000313" key="10">
    <source>
        <dbReference type="Proteomes" id="UP000288405"/>
    </source>
</evidence>